<evidence type="ECO:0000313" key="4">
    <source>
        <dbReference type="Proteomes" id="UP000302139"/>
    </source>
</evidence>
<evidence type="ECO:0000313" key="1">
    <source>
        <dbReference type="EMBL" id="GDY60786.1"/>
    </source>
</evidence>
<proteinExistence type="predicted"/>
<reference evidence="1 4" key="2">
    <citation type="submission" date="2019-04" db="EMBL/GenBank/DDBJ databases">
        <title>Draft genome sequences of Streptomyces avermitilis NBRC 14893.</title>
        <authorList>
            <person name="Komaki H."/>
            <person name="Tamura T."/>
            <person name="Hosoyama A."/>
        </authorList>
    </citation>
    <scope>NUCLEOTIDE SEQUENCE [LARGE SCALE GENOMIC DNA]</scope>
    <source>
        <strain evidence="1 4">NBRC 14893</strain>
    </source>
</reference>
<comment type="caution">
    <text evidence="2">The sequence shown here is derived from an EMBL/GenBank/DDBJ whole genome shotgun (WGS) entry which is preliminary data.</text>
</comment>
<protein>
    <submittedName>
        <fullName evidence="2">Uncharacterized protein</fullName>
    </submittedName>
</protein>
<name>A0A4D4N7I1_STRAX</name>
<gene>
    <name evidence="1" type="ORF">SAV14893_001790</name>
    <name evidence="2" type="ORF">SAV31267_086220</name>
</gene>
<dbReference type="Proteomes" id="UP000299211">
    <property type="component" value="Unassembled WGS sequence"/>
</dbReference>
<dbReference type="AlphaFoldDB" id="A0A4D4N7I1"/>
<accession>A0A4D4N7I1</accession>
<reference evidence="2 3" key="1">
    <citation type="submission" date="2019-04" db="EMBL/GenBank/DDBJ databases">
        <title>Draft genome sequences of Streptomyces avermitilis ATCC 31267.</title>
        <authorList>
            <person name="Komaki H."/>
            <person name="Tamura T."/>
            <person name="Hosoyama A."/>
        </authorList>
    </citation>
    <scope>NUCLEOTIDE SEQUENCE [LARGE SCALE GENOMIC DNA]</scope>
    <source>
        <strain evidence="2 3">ATCC 31267</strain>
    </source>
</reference>
<dbReference type="EMBL" id="BJHX01000001">
    <property type="protein sequence ID" value="GDY60786.1"/>
    <property type="molecule type" value="Genomic_DNA"/>
</dbReference>
<evidence type="ECO:0000313" key="2">
    <source>
        <dbReference type="EMBL" id="GDY79137.1"/>
    </source>
</evidence>
<dbReference type="Proteomes" id="UP000302139">
    <property type="component" value="Unassembled WGS sequence"/>
</dbReference>
<evidence type="ECO:0000313" key="3">
    <source>
        <dbReference type="Proteomes" id="UP000299211"/>
    </source>
</evidence>
<sequence>MLPIRARNKVSNEPNMSWSVNSPRLISDQAVRSHDPRQGVKAAFGDVLHITLTGAARHRP</sequence>
<organism evidence="2 3">
    <name type="scientific">Streptomyces avermitilis</name>
    <dbReference type="NCBI Taxonomy" id="33903"/>
    <lineage>
        <taxon>Bacteria</taxon>
        <taxon>Bacillati</taxon>
        <taxon>Actinomycetota</taxon>
        <taxon>Actinomycetes</taxon>
        <taxon>Kitasatosporales</taxon>
        <taxon>Streptomycetaceae</taxon>
        <taxon>Streptomyces</taxon>
    </lineage>
</organism>
<dbReference type="EMBL" id="BJHY01000001">
    <property type="protein sequence ID" value="GDY79137.1"/>
    <property type="molecule type" value="Genomic_DNA"/>
</dbReference>